<dbReference type="GO" id="GO:0006362">
    <property type="term" value="P:transcription elongation by RNA polymerase I"/>
    <property type="evidence" value="ECO:0007669"/>
    <property type="project" value="TreeGrafter"/>
</dbReference>
<dbReference type="GO" id="GO:0006352">
    <property type="term" value="P:DNA-templated transcription initiation"/>
    <property type="evidence" value="ECO:0007669"/>
    <property type="project" value="UniProtKB-UniRule"/>
</dbReference>
<evidence type="ECO:0000256" key="2">
    <source>
        <dbReference type="ARBA" id="ARBA00022478"/>
    </source>
</evidence>
<dbReference type="EMBL" id="BAABME010017174">
    <property type="protein sequence ID" value="GAA0149071.1"/>
    <property type="molecule type" value="Genomic_DNA"/>
</dbReference>
<comment type="subcellular location">
    <subcellularLocation>
        <location evidence="1 5">Nucleus</location>
    </subcellularLocation>
</comment>
<keyword evidence="3 5" id="KW-0804">Transcription</keyword>
<comment type="caution">
    <text evidence="6">The sequence shown here is derived from an EMBL/GenBank/DDBJ whole genome shotgun (WGS) entry which is preliminary data.</text>
</comment>
<dbReference type="InterPro" id="IPR036898">
    <property type="entry name" value="RNA_pol_Rpb7-like_N_sf"/>
</dbReference>
<keyword evidence="7" id="KW-1185">Reference proteome</keyword>
<evidence type="ECO:0000313" key="7">
    <source>
        <dbReference type="Proteomes" id="UP001454036"/>
    </source>
</evidence>
<sequence>MEALKVANANLVVRVHPSKSRKVTEAVLAELSSLLFKFNETFDGVVLAYDPNNWSSAARILPGVHPYLNVGLSAKLLLFSPKPNMLIEGEVIKVCQQSIHLIVLGFSSAVIMEEDLRDEFKYKFKDGKEVFISQQQKKHRIENGAVLRFAVKSFDEEILHISGSLEPAHTGNVQWLEKNLEKWSQVESSKGRRSD</sequence>
<dbReference type="AlphaFoldDB" id="A0AAV3PCS1"/>
<name>A0AAV3PCS1_LITER</name>
<dbReference type="InterPro" id="IPR045113">
    <property type="entry name" value="Rpb7-like"/>
</dbReference>
<dbReference type="Gene3D" id="2.40.50.1060">
    <property type="match status" value="1"/>
</dbReference>
<keyword evidence="4 5" id="KW-0539">Nucleus</keyword>
<evidence type="ECO:0000313" key="6">
    <source>
        <dbReference type="EMBL" id="GAA0149071.1"/>
    </source>
</evidence>
<reference evidence="6 7" key="1">
    <citation type="submission" date="2024-01" db="EMBL/GenBank/DDBJ databases">
        <title>The complete chloroplast genome sequence of Lithospermum erythrorhizon: insights into the phylogenetic relationship among Boraginaceae species and the maternal lineages of purple gromwells.</title>
        <authorList>
            <person name="Okada T."/>
            <person name="Watanabe K."/>
        </authorList>
    </citation>
    <scope>NUCLEOTIDE SEQUENCE [LARGE SCALE GENOMIC DNA]</scope>
</reference>
<accession>A0AAV3PCS1</accession>
<proteinExistence type="predicted"/>
<comment type="function">
    <text evidence="5">DNA-dependent RNA polymerase which catalyzes the transcription of DNA into RNA using the four ribonucleoside triphosphates as substrates.</text>
</comment>
<evidence type="ECO:0000256" key="1">
    <source>
        <dbReference type="ARBA" id="ARBA00004123"/>
    </source>
</evidence>
<evidence type="ECO:0000256" key="4">
    <source>
        <dbReference type="ARBA" id="ARBA00023242"/>
    </source>
</evidence>
<dbReference type="PANTHER" id="PTHR12709">
    <property type="entry name" value="DNA-DIRECTED RNA POLYMERASE II, III"/>
    <property type="match status" value="1"/>
</dbReference>
<evidence type="ECO:0000256" key="3">
    <source>
        <dbReference type="ARBA" id="ARBA00023163"/>
    </source>
</evidence>
<gene>
    <name evidence="6" type="ORF">LIER_36859</name>
</gene>
<dbReference type="Gene3D" id="3.30.1490.120">
    <property type="entry name" value="RNA polymerase Rpb7-like, N-terminal domain"/>
    <property type="match status" value="1"/>
</dbReference>
<dbReference type="GO" id="GO:0005736">
    <property type="term" value="C:RNA polymerase I complex"/>
    <property type="evidence" value="ECO:0007669"/>
    <property type="project" value="TreeGrafter"/>
</dbReference>
<organism evidence="6 7">
    <name type="scientific">Lithospermum erythrorhizon</name>
    <name type="common">Purple gromwell</name>
    <name type="synonym">Lithospermum officinale var. erythrorhizon</name>
    <dbReference type="NCBI Taxonomy" id="34254"/>
    <lineage>
        <taxon>Eukaryota</taxon>
        <taxon>Viridiplantae</taxon>
        <taxon>Streptophyta</taxon>
        <taxon>Embryophyta</taxon>
        <taxon>Tracheophyta</taxon>
        <taxon>Spermatophyta</taxon>
        <taxon>Magnoliopsida</taxon>
        <taxon>eudicotyledons</taxon>
        <taxon>Gunneridae</taxon>
        <taxon>Pentapetalae</taxon>
        <taxon>asterids</taxon>
        <taxon>lamiids</taxon>
        <taxon>Boraginales</taxon>
        <taxon>Boraginaceae</taxon>
        <taxon>Boraginoideae</taxon>
        <taxon>Lithospermeae</taxon>
        <taxon>Lithospermum</taxon>
    </lineage>
</organism>
<dbReference type="PANTHER" id="PTHR12709:SF5">
    <property type="entry name" value="DNA-DIRECTED RNA POLYMERASE I SUBUNIT RPA43"/>
    <property type="match status" value="1"/>
</dbReference>
<dbReference type="Proteomes" id="UP001454036">
    <property type="component" value="Unassembled WGS sequence"/>
</dbReference>
<keyword evidence="2 5" id="KW-0240">DNA-directed RNA polymerase</keyword>
<evidence type="ECO:0000256" key="5">
    <source>
        <dbReference type="RuleBase" id="RU369086"/>
    </source>
</evidence>
<protein>
    <recommendedName>
        <fullName evidence="5">DNA-directed RNA polymerase subunit</fullName>
    </recommendedName>
</protein>